<dbReference type="Proteomes" id="UP000000267">
    <property type="component" value="Unassembled WGS sequence"/>
</dbReference>
<evidence type="ECO:0000256" key="1">
    <source>
        <dbReference type="ARBA" id="ARBA00022723"/>
    </source>
</evidence>
<dbReference type="SUPFAM" id="SSF57959">
    <property type="entry name" value="Leucine zipper domain"/>
    <property type="match status" value="1"/>
</dbReference>
<dbReference type="InterPro" id="IPR001138">
    <property type="entry name" value="Zn2Cys6_DnaBD"/>
</dbReference>
<reference evidence="10 11" key="1">
    <citation type="journal article" date="2007" name="Proc. Natl. Acad. Sci. U.S.A.">
        <title>Independent sorting-out of thousands of duplicated gene pairs in two yeast species descended from a whole-genome duplication.</title>
        <authorList>
            <person name="Scannell D.R."/>
            <person name="Frank A.C."/>
            <person name="Conant G.C."/>
            <person name="Byrne K.P."/>
            <person name="Woolfit M."/>
            <person name="Wolfe K.H."/>
        </authorList>
    </citation>
    <scope>NUCLEOTIDE SEQUENCE [LARGE SCALE GENOMIC DNA]</scope>
    <source>
        <strain evidence="11">ATCC 22028 / DSM 70294 / BCRC 21397 / CBS 2163 / NBRC 10782 / NRRL Y-8283 / UCD 57-17</strain>
    </source>
</reference>
<keyword evidence="1" id="KW-0479">Metal-binding</keyword>
<dbReference type="GO" id="GO:0001228">
    <property type="term" value="F:DNA-binding transcription activator activity, RNA polymerase II-specific"/>
    <property type="evidence" value="ECO:0007669"/>
    <property type="project" value="UniProtKB-ARBA"/>
</dbReference>
<evidence type="ECO:0000256" key="5">
    <source>
        <dbReference type="ARBA" id="ARBA00023163"/>
    </source>
</evidence>
<evidence type="ECO:0000256" key="6">
    <source>
        <dbReference type="ARBA" id="ARBA00023242"/>
    </source>
</evidence>
<dbReference type="KEGG" id="vpo:Kpol_467p1"/>
<feature type="region of interest" description="Disordered" evidence="8">
    <location>
        <begin position="98"/>
        <end position="117"/>
    </location>
</feature>
<proteinExistence type="predicted"/>
<dbReference type="SMART" id="SM00906">
    <property type="entry name" value="Fungal_trans"/>
    <property type="match status" value="1"/>
</dbReference>
<dbReference type="GO" id="GO:0008270">
    <property type="term" value="F:zinc ion binding"/>
    <property type="evidence" value="ECO:0007669"/>
    <property type="project" value="InterPro"/>
</dbReference>
<gene>
    <name evidence="10" type="ORF">Kpol_467p1</name>
</gene>
<dbReference type="GeneID" id="5543588"/>
<dbReference type="CDD" id="cd12148">
    <property type="entry name" value="fungal_TF_MHR"/>
    <property type="match status" value="1"/>
</dbReference>
<dbReference type="InterPro" id="IPR036864">
    <property type="entry name" value="Zn2-C6_fun-type_DNA-bd_sf"/>
</dbReference>
<dbReference type="PhylomeDB" id="A7TQE5"/>
<dbReference type="OrthoDB" id="4159781at2759"/>
<dbReference type="SUPFAM" id="SSF57701">
    <property type="entry name" value="Zn2/Cys6 DNA-binding domain"/>
    <property type="match status" value="1"/>
</dbReference>
<dbReference type="OMA" id="FRKRHLW"/>
<dbReference type="Pfam" id="PF04082">
    <property type="entry name" value="Fungal_trans"/>
    <property type="match status" value="1"/>
</dbReference>
<dbReference type="SMART" id="SM00066">
    <property type="entry name" value="GAL4"/>
    <property type="match status" value="1"/>
</dbReference>
<dbReference type="GO" id="GO:0071456">
    <property type="term" value="P:cellular response to hypoxia"/>
    <property type="evidence" value="ECO:0007669"/>
    <property type="project" value="UniProtKB-ARBA"/>
</dbReference>
<dbReference type="PANTHER" id="PTHR31944">
    <property type="entry name" value="HEME-RESPONSIVE ZINC FINGER TRANSCRIPTION FACTOR HAP1"/>
    <property type="match status" value="1"/>
</dbReference>
<dbReference type="HOGENOM" id="CLU_004380_0_0_1"/>
<dbReference type="GO" id="GO:0005634">
    <property type="term" value="C:nucleus"/>
    <property type="evidence" value="ECO:0007669"/>
    <property type="project" value="TreeGrafter"/>
</dbReference>
<keyword evidence="2" id="KW-0862">Zinc</keyword>
<evidence type="ECO:0000256" key="7">
    <source>
        <dbReference type="SAM" id="Coils"/>
    </source>
</evidence>
<dbReference type="FunFam" id="4.10.240.10:FF:000014">
    <property type="entry name" value="HAP1p Zinc finger transcription factor"/>
    <property type="match status" value="1"/>
</dbReference>
<evidence type="ECO:0000313" key="11">
    <source>
        <dbReference type="Proteomes" id="UP000000267"/>
    </source>
</evidence>
<organism evidence="11">
    <name type="scientific">Vanderwaltozyma polyspora (strain ATCC 22028 / DSM 70294 / BCRC 21397 / CBS 2163 / NBRC 10782 / NRRL Y-8283 / UCD 57-17)</name>
    <name type="common">Kluyveromyces polysporus</name>
    <dbReference type="NCBI Taxonomy" id="436907"/>
    <lineage>
        <taxon>Eukaryota</taxon>
        <taxon>Fungi</taxon>
        <taxon>Dikarya</taxon>
        <taxon>Ascomycota</taxon>
        <taxon>Saccharomycotina</taxon>
        <taxon>Saccharomycetes</taxon>
        <taxon>Saccharomycetales</taxon>
        <taxon>Saccharomycetaceae</taxon>
        <taxon>Vanderwaltozyma</taxon>
    </lineage>
</organism>
<feature type="compositionally biased region" description="Low complexity" evidence="8">
    <location>
        <begin position="102"/>
        <end position="117"/>
    </location>
</feature>
<dbReference type="Gene3D" id="1.20.5.170">
    <property type="match status" value="1"/>
</dbReference>
<dbReference type="PROSITE" id="PS50048">
    <property type="entry name" value="ZN2_CY6_FUNGAL_2"/>
    <property type="match status" value="1"/>
</dbReference>
<keyword evidence="6" id="KW-0539">Nucleus</keyword>
<evidence type="ECO:0000256" key="8">
    <source>
        <dbReference type="SAM" id="MobiDB-lite"/>
    </source>
</evidence>
<evidence type="ECO:0000256" key="3">
    <source>
        <dbReference type="ARBA" id="ARBA00023015"/>
    </source>
</evidence>
<name>A7TQE5_VANPO</name>
<keyword evidence="7" id="KW-0175">Coiled coil</keyword>
<dbReference type="RefSeq" id="XP_001643347.1">
    <property type="nucleotide sequence ID" value="XM_001643297.1"/>
</dbReference>
<feature type="coiled-coil region" evidence="7">
    <location>
        <begin position="64"/>
        <end position="97"/>
    </location>
</feature>
<accession>A7TQE5</accession>
<keyword evidence="11" id="KW-1185">Reference proteome</keyword>
<feature type="region of interest" description="Disordered" evidence="8">
    <location>
        <begin position="928"/>
        <end position="955"/>
    </location>
</feature>
<keyword evidence="4" id="KW-0238">DNA-binding</keyword>
<dbReference type="InterPro" id="IPR051430">
    <property type="entry name" value="Fungal_TF_Env_Response"/>
</dbReference>
<dbReference type="PROSITE" id="PS00463">
    <property type="entry name" value="ZN2_CY6_FUNGAL_1"/>
    <property type="match status" value="1"/>
</dbReference>
<feature type="compositionally biased region" description="Low complexity" evidence="8">
    <location>
        <begin position="929"/>
        <end position="942"/>
    </location>
</feature>
<evidence type="ECO:0000313" key="10">
    <source>
        <dbReference type="EMBL" id="EDO15489.1"/>
    </source>
</evidence>
<keyword evidence="5" id="KW-0804">Transcription</keyword>
<keyword evidence="3" id="KW-0805">Transcription regulation</keyword>
<evidence type="ECO:0000256" key="4">
    <source>
        <dbReference type="ARBA" id="ARBA00023125"/>
    </source>
</evidence>
<dbReference type="GO" id="GO:0006351">
    <property type="term" value="P:DNA-templated transcription"/>
    <property type="evidence" value="ECO:0007669"/>
    <property type="project" value="InterPro"/>
</dbReference>
<dbReference type="Pfam" id="PF00172">
    <property type="entry name" value="Zn_clus"/>
    <property type="match status" value="1"/>
</dbReference>
<dbReference type="InterPro" id="IPR007219">
    <property type="entry name" value="XnlR_reg_dom"/>
</dbReference>
<dbReference type="InterPro" id="IPR046347">
    <property type="entry name" value="bZIP_sf"/>
</dbReference>
<dbReference type="InParanoid" id="A7TQE5"/>
<feature type="domain" description="Zn(2)-C6 fungal-type" evidence="9">
    <location>
        <begin position="26"/>
        <end position="58"/>
    </location>
</feature>
<dbReference type="eggNOG" id="ENOG502QRPQ">
    <property type="taxonomic scope" value="Eukaryota"/>
</dbReference>
<evidence type="ECO:0000259" key="9">
    <source>
        <dbReference type="PROSITE" id="PS50048"/>
    </source>
</evidence>
<dbReference type="Gene3D" id="4.10.240.10">
    <property type="entry name" value="Zn(2)-C6 fungal-type DNA-binding domain"/>
    <property type="match status" value="1"/>
</dbReference>
<protein>
    <recommendedName>
        <fullName evidence="9">Zn(2)-C6 fungal-type domain-containing protein</fullName>
    </recommendedName>
</protein>
<sequence length="1289" mass="144508">MDIIKTKSNDSASNKVKRKRNRIPLSCTICRKRKVKCDKTRPHCNQCTKTGVAHLCHYMEQSWAEEAEKELSKEAELKQLKERVKSLKDMLADLQSKNIYRNGNTSENSTSGSPSLTDLPMKIKTEINNILPIEAIERTSLTFGYDTKNKYDNDELDLTRNFDMLHLKNNGTIHLGATHWLAIMKGDPYLKLLWRHIFTMREKLNEWYSKKKDFSKEQISSGQCPINHGSAIKNDSKLKIEQAKINSKLNLATRKLLPTQPDFHAAQKNRYSTNKCPIDYAALTPPGYQGILPKGMPNIKKCPIDHSQFKKGSPDNVMPSRKLDEKIIVNKSIKPKSENDSSLPTFNRLKSKCPVDHNSFIQKDKTPPATMVSDIPLTQRDVMDRLSILLPPEDIILLYLDLFFDCMYPTIPILDEQNFRAQIGRIFYNMPSVSPELTESTRYGTKVKLRFSKSADYCNTGILLIILRLAWLSLPSNSCKTTLGQGTGLSLSSPVNTSSANRMRINSILSKYEPSVEAIELVKKHLIKFDELSSTSNSNVSLTTIQFAIFFKLYLMCCGDLPEVNLTSSPSLGAGQDNESHQVLLSSIIQMAFSCGLHRDPDNFPQLNTFSNSDDTNAISAVTKHNSKLLKNAQNSSERFKHAWRKTWYHIISLDVQQSLSLGTPRILRNLKDISDTKLPSSSKIDYVSDIKELIVVKNYTLFFQIDLCIIATLNHILNISIAKNVRKFELDLLISSLQGLTYGTRNICEVINELMKNGLLSSVEGKVDQLSDEIYTLPSIDEIISLNNSSSSESEQHKRIESGPEFSSNALFLSKHMTIRMLLYLLNYILFTHYEPMGNEDPGTIVLAKQYAQETLNYAMEGYRYCMLFFNTVSSSNKNHSIFNNMDVILAPLFLDIGNRAIQFIVCLILRAKCGPLTGMGDTTILANNNTSNSENESTSSMDEEHNSKTNVSNNINDKIDINVGDRLADMLTDRMILFNNLTKEISGKFQYASRLTKSTGFFISLLSNQKPDLSKTDLNYRANNIPTKAGMSGFFKNMPSLILSGDKDSLKRCPVYQDALGFVNFKPGSLNNTISPLQQDQKQLSMGTKLPPIVAYKPVTFSRETTPVNSSPVESDHKRRKISVEPTVVNDSNETIDGPLTVDATSDDRNIKGNLNMEPLPPLDSIAGDFSILQSVNSTAANTNDDSNGELILGGGLDAINNQLSSGFENIMDSNIQISNQFEDFLLQNSNFNGMRINPSSIVEAVGMNLENTENNGEIDPDDFLPIDNMVIEGLPDFLGSGFTLWE</sequence>
<dbReference type="SMR" id="A7TQE5"/>
<dbReference type="STRING" id="436907.A7TQE5"/>
<dbReference type="PANTHER" id="PTHR31944:SF131">
    <property type="entry name" value="HEME-RESPONSIVE ZINC FINGER TRANSCRIPTION FACTOR HAP1"/>
    <property type="match status" value="1"/>
</dbReference>
<dbReference type="GO" id="GO:0045892">
    <property type="term" value="P:negative regulation of DNA-templated transcription"/>
    <property type="evidence" value="ECO:0007669"/>
    <property type="project" value="UniProtKB-ARBA"/>
</dbReference>
<dbReference type="GO" id="GO:0000978">
    <property type="term" value="F:RNA polymerase II cis-regulatory region sequence-specific DNA binding"/>
    <property type="evidence" value="ECO:0007669"/>
    <property type="project" value="TreeGrafter"/>
</dbReference>
<dbReference type="EMBL" id="DS480457">
    <property type="protein sequence ID" value="EDO15489.1"/>
    <property type="molecule type" value="Genomic_DNA"/>
</dbReference>
<evidence type="ECO:0000256" key="2">
    <source>
        <dbReference type="ARBA" id="ARBA00022833"/>
    </source>
</evidence>
<dbReference type="CDD" id="cd00067">
    <property type="entry name" value="GAL4"/>
    <property type="match status" value="1"/>
</dbReference>